<gene>
    <name evidence="1" type="ORF">E1202_04355</name>
</gene>
<evidence type="ECO:0000313" key="1">
    <source>
        <dbReference type="EMBL" id="TDD91971.1"/>
    </source>
</evidence>
<keyword evidence="2" id="KW-1185">Reference proteome</keyword>
<dbReference type="AlphaFoldDB" id="A0A4R5BXQ6"/>
<evidence type="ECO:0000313" key="2">
    <source>
        <dbReference type="Proteomes" id="UP000294723"/>
    </source>
</evidence>
<protein>
    <submittedName>
        <fullName evidence="1">Uncharacterized protein</fullName>
    </submittedName>
</protein>
<name>A0A4R5BXQ6_9PSEU</name>
<sequence length="121" mass="14096">MVIEDAPKPDLLKVWDEVVRRESSDGRALDQIWTAVQYENPYYVAQYPLSDNKPYFGRRPRTLDDPTCTDWHVQYGTQDSFRLTNAVVRGRSASDAVRNAYYLYPEATKVRINILKHPDET</sequence>
<proteinExistence type="predicted"/>
<organism evidence="1 2">
    <name type="scientific">Saccharopolyspora karakumensis</name>
    <dbReference type="NCBI Taxonomy" id="2530386"/>
    <lineage>
        <taxon>Bacteria</taxon>
        <taxon>Bacillati</taxon>
        <taxon>Actinomycetota</taxon>
        <taxon>Actinomycetes</taxon>
        <taxon>Pseudonocardiales</taxon>
        <taxon>Pseudonocardiaceae</taxon>
        <taxon>Saccharopolyspora</taxon>
    </lineage>
</organism>
<reference evidence="1 2" key="1">
    <citation type="submission" date="2019-03" db="EMBL/GenBank/DDBJ databases">
        <title>Draft genome sequences of novel Actinobacteria.</title>
        <authorList>
            <person name="Sahin N."/>
            <person name="Ay H."/>
            <person name="Saygin H."/>
        </authorList>
    </citation>
    <scope>NUCLEOTIDE SEQUENCE [LARGE SCALE GENOMIC DNA]</scope>
    <source>
        <strain evidence="1 2">5K548</strain>
    </source>
</reference>
<accession>A0A4R5BXQ6</accession>
<dbReference type="Proteomes" id="UP000294723">
    <property type="component" value="Unassembled WGS sequence"/>
</dbReference>
<comment type="caution">
    <text evidence="1">The sequence shown here is derived from an EMBL/GenBank/DDBJ whole genome shotgun (WGS) entry which is preliminary data.</text>
</comment>
<dbReference type="EMBL" id="SMLA01000004">
    <property type="protein sequence ID" value="TDD91971.1"/>
    <property type="molecule type" value="Genomic_DNA"/>
</dbReference>